<sequence>MAEQEQKQKQINIELDEKTAEGVYSNLAIINHSVSEFVVDFISMMPGAPKAKVKSRIILTPQHAKKFLKALSDNVNRFEQAHGAIKDYEQPPIPINFGPTGEA</sequence>
<dbReference type="Pfam" id="PF11950">
    <property type="entry name" value="DUF3467"/>
    <property type="match status" value="1"/>
</dbReference>
<dbReference type="InterPro" id="IPR021857">
    <property type="entry name" value="DUF3467"/>
</dbReference>
<dbReference type="AlphaFoldDB" id="A0AAE3MKA0"/>
<keyword evidence="2" id="KW-1185">Reference proteome</keyword>
<name>A0AAE3MKA0_9FLAO</name>
<proteinExistence type="predicted"/>
<dbReference type="EMBL" id="JAPFQP010000001">
    <property type="protein sequence ID" value="MCX2719335.1"/>
    <property type="molecule type" value="Genomic_DNA"/>
</dbReference>
<evidence type="ECO:0000313" key="1">
    <source>
        <dbReference type="EMBL" id="MCX2719335.1"/>
    </source>
</evidence>
<comment type="caution">
    <text evidence="1">The sequence shown here is derived from an EMBL/GenBank/DDBJ whole genome shotgun (WGS) entry which is preliminary data.</text>
</comment>
<dbReference type="Proteomes" id="UP001207116">
    <property type="component" value="Unassembled WGS sequence"/>
</dbReference>
<gene>
    <name evidence="1" type="ORF">OO016_06970</name>
</gene>
<reference evidence="1" key="1">
    <citation type="submission" date="2022-11" db="EMBL/GenBank/DDBJ databases">
        <title>The characterization of three novel Bacteroidetes species and genomic analysis of their roles in tidal elemental geochemical cycles.</title>
        <authorList>
            <person name="Ma K.-J."/>
        </authorList>
    </citation>
    <scope>NUCLEOTIDE SEQUENCE</scope>
    <source>
        <strain evidence="1">M415</strain>
    </source>
</reference>
<dbReference type="RefSeq" id="WP_266011895.1">
    <property type="nucleotide sequence ID" value="NZ_JAPFQP010000001.1"/>
</dbReference>
<organism evidence="1 2">
    <name type="scientific">Lentiprolixibacter aurantiacus</name>
    <dbReference type="NCBI Taxonomy" id="2993939"/>
    <lineage>
        <taxon>Bacteria</taxon>
        <taxon>Pseudomonadati</taxon>
        <taxon>Bacteroidota</taxon>
        <taxon>Flavobacteriia</taxon>
        <taxon>Flavobacteriales</taxon>
        <taxon>Flavobacteriaceae</taxon>
        <taxon>Lentiprolixibacter</taxon>
    </lineage>
</organism>
<evidence type="ECO:0000313" key="2">
    <source>
        <dbReference type="Proteomes" id="UP001207116"/>
    </source>
</evidence>
<accession>A0AAE3MKA0</accession>
<protein>
    <submittedName>
        <fullName evidence="1">DUF3467 domain-containing protein</fullName>
    </submittedName>
</protein>